<feature type="chain" id="PRO_5024329892" evidence="1">
    <location>
        <begin position="20"/>
        <end position="186"/>
    </location>
</feature>
<dbReference type="WBParaSite" id="TMUE_1000005633.1">
    <property type="protein sequence ID" value="TMUE_1000005633.1"/>
    <property type="gene ID" value="WBGene00290075"/>
</dbReference>
<organism evidence="2 3">
    <name type="scientific">Trichuris muris</name>
    <name type="common">Mouse whipworm</name>
    <dbReference type="NCBI Taxonomy" id="70415"/>
    <lineage>
        <taxon>Eukaryota</taxon>
        <taxon>Metazoa</taxon>
        <taxon>Ecdysozoa</taxon>
        <taxon>Nematoda</taxon>
        <taxon>Enoplea</taxon>
        <taxon>Dorylaimia</taxon>
        <taxon>Trichinellida</taxon>
        <taxon>Trichuridae</taxon>
        <taxon>Trichuris</taxon>
    </lineage>
</organism>
<keyword evidence="2" id="KW-1185">Reference proteome</keyword>
<name>A0A5S6QEI8_TRIMR</name>
<proteinExistence type="predicted"/>
<feature type="signal peptide" evidence="1">
    <location>
        <begin position="1"/>
        <end position="19"/>
    </location>
</feature>
<keyword evidence="1" id="KW-0732">Signal</keyword>
<protein>
    <submittedName>
        <fullName evidence="3">Attacin C-terminal domain-containing protein</fullName>
    </submittedName>
</protein>
<evidence type="ECO:0000256" key="1">
    <source>
        <dbReference type="SAM" id="SignalP"/>
    </source>
</evidence>
<accession>A0A5S6QEI8</accession>
<dbReference type="Proteomes" id="UP000046395">
    <property type="component" value="Unassembled WGS sequence"/>
</dbReference>
<evidence type="ECO:0000313" key="2">
    <source>
        <dbReference type="Proteomes" id="UP000046395"/>
    </source>
</evidence>
<reference evidence="3" key="1">
    <citation type="submission" date="2019-12" db="UniProtKB">
        <authorList>
            <consortium name="WormBaseParasite"/>
        </authorList>
    </citation>
    <scope>IDENTIFICATION</scope>
</reference>
<dbReference type="AlphaFoldDB" id="A0A5S6QEI8"/>
<evidence type="ECO:0000313" key="3">
    <source>
        <dbReference type="WBParaSite" id="TMUE_1000005633.1"/>
    </source>
</evidence>
<sequence length="186" mass="21096">MKCIYLVVLGGLLHCLVDATQLINEKFTRAGGSLNRDKKLNDGHLSHSEFPLHARPVAHCHSYRKTLEGRAEPLQKSSIISDSLIDRQQASGHLLSSSHIPTYARSCAQSSAYRNKNQISKRTEDEHFSFDDSPWLRDSRISTHTDFDLLDGHDFGHRHRSDFGHFGSFGERDLIGKTHHRVQLGR</sequence>